<dbReference type="CDD" id="cd15522">
    <property type="entry name" value="PHD_TAF3"/>
    <property type="match status" value="1"/>
</dbReference>
<dbReference type="OMA" id="PWRLRTE"/>
<dbReference type="InterPro" id="IPR019786">
    <property type="entry name" value="Zinc_finger_PHD-type_CS"/>
</dbReference>
<dbReference type="KEGG" id="scm:SCHCO_02521322"/>
<gene>
    <name evidence="7" type="ORF">SCHCODRAFT_86233</name>
</gene>
<evidence type="ECO:0000313" key="8">
    <source>
        <dbReference type="Proteomes" id="UP000007431"/>
    </source>
</evidence>
<dbReference type="STRING" id="578458.D8QKQ1"/>
<feature type="region of interest" description="Disordered" evidence="5">
    <location>
        <begin position="196"/>
        <end position="255"/>
    </location>
</feature>
<evidence type="ECO:0000256" key="2">
    <source>
        <dbReference type="ARBA" id="ARBA00022771"/>
    </source>
</evidence>
<feature type="compositionally biased region" description="Polar residues" evidence="5">
    <location>
        <begin position="165"/>
        <end position="179"/>
    </location>
</feature>
<keyword evidence="8" id="KW-1185">Reference proteome</keyword>
<dbReference type="PROSITE" id="PS01359">
    <property type="entry name" value="ZF_PHD_1"/>
    <property type="match status" value="1"/>
</dbReference>
<evidence type="ECO:0000256" key="3">
    <source>
        <dbReference type="ARBA" id="ARBA00022833"/>
    </source>
</evidence>
<feature type="compositionally biased region" description="Polar residues" evidence="5">
    <location>
        <begin position="73"/>
        <end position="86"/>
    </location>
</feature>
<feature type="compositionally biased region" description="Polar residues" evidence="5">
    <location>
        <begin position="128"/>
        <end position="146"/>
    </location>
</feature>
<dbReference type="InterPro" id="IPR001965">
    <property type="entry name" value="Znf_PHD"/>
</dbReference>
<keyword evidence="3" id="KW-0862">Zinc</keyword>
<evidence type="ECO:0000256" key="1">
    <source>
        <dbReference type="ARBA" id="ARBA00022723"/>
    </source>
</evidence>
<sequence length="741" mass="81218">MASQPTTASTDPTQAMPSAAPLQSSNVPPSLQTTGASIAASSDPASSAHRFTHLPTPQSPNNWGPYMFGLVSHPSSPVTIGTTTPYSPLGPTYAYRPQPQSSPLRPPSTAQQPMTPDASPFAGRKTPPRTNLPATPQFMTPSNASEDSPLPTISFKANGLESPISIPSSKRVSTPNQALNAPDRASPFMARLAMVDRQASSQSPQTPHRTGSFHANDIFASTSSNAFHASAGGERPPVDSPSRLSSPPTPPPINADIAAGVSYSLVDAGLALPVGTGGELQRIRQAEMEQQLAQYQEAESRRPEYLVRTKRTLVEADPTAFDEGNVLRERNLGIMDSPSKGRRIKLFQETSEESFEESLMAGGYGRYRTADWVRAPQPIPPMTQRLTPTPAATAPNNANSPENIDPTPPPAPTEKELRKRKRLAAFKGESPVGNTQPTKLMPVELAGKGRVLLDVLPSELPEPNSASESSTKKKGPPGRRRKKPEERRTLAATVMTADLHTGDRPNWPDAEFPWKLRTDEREEHARQEEEEKLKWIEKFLDRESDDEADSVAGTVGEDEEILPSASWGQVYEDTADRPMPPRRGRGKMVPLHADPEAARRPRAATVRSFFPSDPGDARAALLAKKSVRALSFRRSRALTDRQNEMICVCKGRDDGKDLVQCDGCRTWYHLRCLGIRNMAELGKEEDPWYCERCVDDRSLSSDDEHEPVVYREPTFVPTEDLPAIQLHARSMHPTAARRPFF</sequence>
<dbReference type="HOGENOM" id="CLU_013082_0_0_1"/>
<dbReference type="InterPro" id="IPR011011">
    <property type="entry name" value="Znf_FYVE_PHD"/>
</dbReference>
<dbReference type="SMART" id="SM00249">
    <property type="entry name" value="PHD"/>
    <property type="match status" value="1"/>
</dbReference>
<proteinExistence type="predicted"/>
<dbReference type="Gene3D" id="3.30.40.10">
    <property type="entry name" value="Zinc/RING finger domain, C3HC4 (zinc finger)"/>
    <property type="match status" value="1"/>
</dbReference>
<evidence type="ECO:0000256" key="5">
    <source>
        <dbReference type="SAM" id="MobiDB-lite"/>
    </source>
</evidence>
<dbReference type="VEuPathDB" id="FungiDB:SCHCODRAFT_02521322"/>
<dbReference type="PROSITE" id="PS50016">
    <property type="entry name" value="ZF_PHD_2"/>
    <property type="match status" value="1"/>
</dbReference>
<dbReference type="RefSeq" id="XP_003026648.1">
    <property type="nucleotide sequence ID" value="XM_003026602.1"/>
</dbReference>
<dbReference type="InterPro" id="IPR019787">
    <property type="entry name" value="Znf_PHD-finger"/>
</dbReference>
<dbReference type="Proteomes" id="UP000007431">
    <property type="component" value="Unassembled WGS sequence"/>
</dbReference>
<protein>
    <submittedName>
        <fullName evidence="7">Expressed protein</fullName>
    </submittedName>
</protein>
<feature type="compositionally biased region" description="Low complexity" evidence="5">
    <location>
        <begin position="387"/>
        <end position="399"/>
    </location>
</feature>
<feature type="domain" description="PHD-type" evidence="6">
    <location>
        <begin position="644"/>
        <end position="696"/>
    </location>
</feature>
<feature type="compositionally biased region" description="Basic residues" evidence="5">
    <location>
        <begin position="472"/>
        <end position="482"/>
    </location>
</feature>
<keyword evidence="2 4" id="KW-0863">Zinc-finger</keyword>
<dbReference type="Pfam" id="PF00628">
    <property type="entry name" value="PHD"/>
    <property type="match status" value="1"/>
</dbReference>
<name>D8QKQ1_SCHCM</name>
<keyword evidence="1" id="KW-0479">Metal-binding</keyword>
<organism evidence="8">
    <name type="scientific">Schizophyllum commune (strain H4-8 / FGSC 9210)</name>
    <name type="common">Split gill fungus</name>
    <dbReference type="NCBI Taxonomy" id="578458"/>
    <lineage>
        <taxon>Eukaryota</taxon>
        <taxon>Fungi</taxon>
        <taxon>Dikarya</taxon>
        <taxon>Basidiomycota</taxon>
        <taxon>Agaricomycotina</taxon>
        <taxon>Agaricomycetes</taxon>
        <taxon>Agaricomycetidae</taxon>
        <taxon>Agaricales</taxon>
        <taxon>Schizophyllaceae</taxon>
        <taxon>Schizophyllum</taxon>
    </lineage>
</organism>
<evidence type="ECO:0000259" key="6">
    <source>
        <dbReference type="PROSITE" id="PS50016"/>
    </source>
</evidence>
<dbReference type="EMBL" id="GL377316">
    <property type="protein sequence ID" value="EFI91745.1"/>
    <property type="molecule type" value="Genomic_DNA"/>
</dbReference>
<dbReference type="OrthoDB" id="436852at2759"/>
<reference evidence="7 8" key="1">
    <citation type="journal article" date="2010" name="Nat. Biotechnol.">
        <title>Genome sequence of the model mushroom Schizophyllum commune.</title>
        <authorList>
            <person name="Ohm R.A."/>
            <person name="de Jong J.F."/>
            <person name="Lugones L.G."/>
            <person name="Aerts A."/>
            <person name="Kothe E."/>
            <person name="Stajich J.E."/>
            <person name="de Vries R.P."/>
            <person name="Record E."/>
            <person name="Levasseur A."/>
            <person name="Baker S.E."/>
            <person name="Bartholomew K.A."/>
            <person name="Coutinho P.M."/>
            <person name="Erdmann S."/>
            <person name="Fowler T.J."/>
            <person name="Gathman A.C."/>
            <person name="Lombard V."/>
            <person name="Henrissat B."/>
            <person name="Knabe N."/>
            <person name="Kuees U."/>
            <person name="Lilly W.W."/>
            <person name="Lindquist E."/>
            <person name="Lucas S."/>
            <person name="Magnuson J.K."/>
            <person name="Piumi F."/>
            <person name="Raudaskoski M."/>
            <person name="Salamov A."/>
            <person name="Schmutz J."/>
            <person name="Schwarze F.W.M.R."/>
            <person name="vanKuyk P.A."/>
            <person name="Horton J.S."/>
            <person name="Grigoriev I.V."/>
            <person name="Woesten H.A.B."/>
        </authorList>
    </citation>
    <scope>NUCLEOTIDE SEQUENCE [LARGE SCALE GENOMIC DNA]</scope>
    <source>
        <strain evidence="8">H4-8 / FGSC 9210</strain>
    </source>
</reference>
<feature type="compositionally biased region" description="Low complexity" evidence="5">
    <location>
        <begin position="36"/>
        <end position="48"/>
    </location>
</feature>
<feature type="region of interest" description="Disordered" evidence="5">
    <location>
        <begin position="458"/>
        <end position="488"/>
    </location>
</feature>
<evidence type="ECO:0000256" key="4">
    <source>
        <dbReference type="PROSITE-ProRule" id="PRU00146"/>
    </source>
</evidence>
<evidence type="ECO:0000313" key="7">
    <source>
        <dbReference type="EMBL" id="EFI91745.1"/>
    </source>
</evidence>
<feature type="compositionally biased region" description="Polar residues" evidence="5">
    <location>
        <begin position="1"/>
        <end position="35"/>
    </location>
</feature>
<dbReference type="InParanoid" id="D8QKQ1"/>
<dbReference type="SUPFAM" id="SSF57903">
    <property type="entry name" value="FYVE/PHD zinc finger"/>
    <property type="match status" value="1"/>
</dbReference>
<feature type="region of interest" description="Disordered" evidence="5">
    <location>
        <begin position="1"/>
        <end position="182"/>
    </location>
</feature>
<feature type="compositionally biased region" description="Polar residues" evidence="5">
    <location>
        <begin position="198"/>
        <end position="209"/>
    </location>
</feature>
<dbReference type="AlphaFoldDB" id="D8QKQ1"/>
<dbReference type="InterPro" id="IPR013083">
    <property type="entry name" value="Znf_RING/FYVE/PHD"/>
</dbReference>
<dbReference type="GO" id="GO:0008270">
    <property type="term" value="F:zinc ion binding"/>
    <property type="evidence" value="ECO:0007669"/>
    <property type="project" value="UniProtKB-KW"/>
</dbReference>
<dbReference type="GeneID" id="9593440"/>
<dbReference type="eggNOG" id="ENOG502SDWN">
    <property type="taxonomic scope" value="Eukaryota"/>
</dbReference>
<accession>D8QKQ1</accession>
<feature type="region of interest" description="Disordered" evidence="5">
    <location>
        <begin position="381"/>
        <end position="418"/>
    </location>
</feature>